<accession>A0A2T4BXH0</accession>
<keyword evidence="1" id="KW-0677">Repeat</keyword>
<sequence>MSHYDKASKTFMELGRLFPRRTDYQIHCSSSAHLQRALCSFYASFLRYCKRAVQSSQQQWLSPSTGSSSSSLDQELQRHVVEMELHSRDVTKAIVVAEAKAHHQDRQLQTMKQKKPSRLKRMLSKENDKSTLIGDLQSEVDRRRAMERRQQLLDFLSTHDYRRSDTFVSFFFIQFDDQRSMNAETILKSIIQQALHASSPSREIEFLLERMRLSLSSGLQDLLELLRKTVASFETFYIAIDGIDECSKQDRGELFKALSSLLATESNTKLFLAGRDSVSRELRNAFTAADNQITMACPSVQTDIATYVEGIVQDKLQSEDLIVEDLSLIEEIKIALTEGADGMFLWVSFQIDELTLQRCDGDIRRAIHNLPKDLQETFNRVLDRIISGRNEHIAKQVFRWVATAKEPLSLDQLSEVIFIEIGQPYLKPERRSNGLKHISSWCENLVQVDEELQTVQFVHQSVQQFLLSKSHGARHNQFSIEIEDVDHYVGEICVTYLNLNDFKKALARRQQPLPPMPPIAMAGTALRPHWKVAASFSSLWKFNLDTRGGSEAATAVEATARGDDAGDPRASIEAGHPFLTYAAIHWISHTTRFERDKSKTWSLWVQMIRDGHDLAKKPWDEGQPDQSNTAVLKWSCKYGHYAVVRLLVRDSIMTADDKNQVLLEATRHGDITLLDIVLETKSSALQIDHACQLAIEGNQLDILPRLVTAGADYLSAIPQKSSVGIVLHLGIGKGQIEMNGRTALQAAAERGHSDIAKLLLDAGTNVDAADVDAEHYCGDGNSLLEAAVTRKHMRVVSRLLASGATRYPKERLGGWN</sequence>
<dbReference type="SUPFAM" id="SSF48403">
    <property type="entry name" value="Ankyrin repeat"/>
    <property type="match status" value="1"/>
</dbReference>
<dbReference type="InterPro" id="IPR027417">
    <property type="entry name" value="P-loop_NTPase"/>
</dbReference>
<evidence type="ECO:0000256" key="2">
    <source>
        <dbReference type="PROSITE-ProRule" id="PRU00023"/>
    </source>
</evidence>
<dbReference type="Pfam" id="PF24883">
    <property type="entry name" value="NPHP3_N"/>
    <property type="match status" value="1"/>
</dbReference>
<dbReference type="Proteomes" id="UP000240760">
    <property type="component" value="Unassembled WGS sequence"/>
</dbReference>
<protein>
    <submittedName>
        <fullName evidence="5">Uncharacterized protein</fullName>
    </submittedName>
</protein>
<dbReference type="InterPro" id="IPR002110">
    <property type="entry name" value="Ankyrin_rpt"/>
</dbReference>
<evidence type="ECO:0000259" key="4">
    <source>
        <dbReference type="Pfam" id="PF24883"/>
    </source>
</evidence>
<dbReference type="AlphaFoldDB" id="A0A2T4BXH0"/>
<dbReference type="EMBL" id="KZ679137">
    <property type="protein sequence ID" value="PTB73955.1"/>
    <property type="molecule type" value="Genomic_DNA"/>
</dbReference>
<feature type="domain" description="Nephrocystin 3-like N-terminal" evidence="4">
    <location>
        <begin position="160"/>
        <end position="275"/>
    </location>
</feature>
<dbReference type="STRING" id="983965.A0A2T4BXH0"/>
<dbReference type="Pfam" id="PF12796">
    <property type="entry name" value="Ank_2"/>
    <property type="match status" value="1"/>
</dbReference>
<dbReference type="InterPro" id="IPR054471">
    <property type="entry name" value="GPIID_WHD"/>
</dbReference>
<name>A0A2T4BXH0_TRILO</name>
<evidence type="ECO:0000256" key="1">
    <source>
        <dbReference type="ARBA" id="ARBA00022737"/>
    </source>
</evidence>
<feature type="repeat" description="ANK" evidence="2">
    <location>
        <begin position="739"/>
        <end position="771"/>
    </location>
</feature>
<gene>
    <name evidence="5" type="ORF">M440DRAFT_1440869</name>
</gene>
<dbReference type="PANTHER" id="PTHR10039">
    <property type="entry name" value="AMELOGENIN"/>
    <property type="match status" value="1"/>
</dbReference>
<dbReference type="SMART" id="SM00248">
    <property type="entry name" value="ANK"/>
    <property type="match status" value="4"/>
</dbReference>
<dbReference type="InterPro" id="IPR056884">
    <property type="entry name" value="NPHP3-like_N"/>
</dbReference>
<dbReference type="Gene3D" id="3.40.50.300">
    <property type="entry name" value="P-loop containing nucleotide triphosphate hydrolases"/>
    <property type="match status" value="1"/>
</dbReference>
<evidence type="ECO:0000313" key="6">
    <source>
        <dbReference type="Proteomes" id="UP000240760"/>
    </source>
</evidence>
<evidence type="ECO:0000259" key="3">
    <source>
        <dbReference type="Pfam" id="PF22939"/>
    </source>
</evidence>
<organism evidence="5 6">
    <name type="scientific">Trichoderma longibrachiatum ATCC 18648</name>
    <dbReference type="NCBI Taxonomy" id="983965"/>
    <lineage>
        <taxon>Eukaryota</taxon>
        <taxon>Fungi</taxon>
        <taxon>Dikarya</taxon>
        <taxon>Ascomycota</taxon>
        <taxon>Pezizomycotina</taxon>
        <taxon>Sordariomycetes</taxon>
        <taxon>Hypocreomycetidae</taxon>
        <taxon>Hypocreales</taxon>
        <taxon>Hypocreaceae</taxon>
        <taxon>Trichoderma</taxon>
    </lineage>
</organism>
<proteinExistence type="predicted"/>
<dbReference type="OrthoDB" id="7464126at2759"/>
<keyword evidence="6" id="KW-1185">Reference proteome</keyword>
<feature type="domain" description="GPI inositol-deacylase winged helix" evidence="3">
    <location>
        <begin position="389"/>
        <end position="478"/>
    </location>
</feature>
<dbReference type="PROSITE" id="PS50088">
    <property type="entry name" value="ANK_REPEAT"/>
    <property type="match status" value="1"/>
</dbReference>
<dbReference type="PANTHER" id="PTHR10039:SF10">
    <property type="entry name" value="NACHT DOMAIN-CONTAINING PROTEIN"/>
    <property type="match status" value="1"/>
</dbReference>
<keyword evidence="2" id="KW-0040">ANK repeat</keyword>
<reference evidence="5 6" key="1">
    <citation type="submission" date="2016-07" db="EMBL/GenBank/DDBJ databases">
        <title>Multiple horizontal gene transfer events from other fungi enriched the ability of initially mycotrophic Trichoderma (Ascomycota) to feed on dead plant biomass.</title>
        <authorList>
            <consortium name="DOE Joint Genome Institute"/>
            <person name="Aerts A."/>
            <person name="Atanasova L."/>
            <person name="Chenthamara K."/>
            <person name="Zhang J."/>
            <person name="Grujic M."/>
            <person name="Henrissat B."/>
            <person name="Kuo A."/>
            <person name="Salamov A."/>
            <person name="Lipzen A."/>
            <person name="Labutti K."/>
            <person name="Barry K."/>
            <person name="Miao Y."/>
            <person name="Rahimi M.J."/>
            <person name="Shen Q."/>
            <person name="Grigoriev I.V."/>
            <person name="Kubicek C.P."/>
            <person name="Druzhinina I.S."/>
        </authorList>
    </citation>
    <scope>NUCLEOTIDE SEQUENCE [LARGE SCALE GENOMIC DNA]</scope>
    <source>
        <strain evidence="5 6">ATCC 18648</strain>
    </source>
</reference>
<evidence type="ECO:0000313" key="5">
    <source>
        <dbReference type="EMBL" id="PTB73955.1"/>
    </source>
</evidence>
<dbReference type="Pfam" id="PF22939">
    <property type="entry name" value="WHD_GPIID"/>
    <property type="match status" value="1"/>
</dbReference>
<dbReference type="PROSITE" id="PS50297">
    <property type="entry name" value="ANK_REP_REGION"/>
    <property type="match status" value="1"/>
</dbReference>
<dbReference type="InterPro" id="IPR036770">
    <property type="entry name" value="Ankyrin_rpt-contain_sf"/>
</dbReference>
<dbReference type="Gene3D" id="1.25.40.20">
    <property type="entry name" value="Ankyrin repeat-containing domain"/>
    <property type="match status" value="1"/>
</dbReference>